<dbReference type="PANTHER" id="PTHR35526:SF3">
    <property type="entry name" value="ANTI-SIGMA-F FACTOR RSBW"/>
    <property type="match status" value="1"/>
</dbReference>
<keyword evidence="1" id="KW-0808">Transferase</keyword>
<protein>
    <submittedName>
        <fullName evidence="3">ATP-binding protein</fullName>
    </submittedName>
</protein>
<proteinExistence type="predicted"/>
<evidence type="ECO:0000259" key="2">
    <source>
        <dbReference type="Pfam" id="PF13581"/>
    </source>
</evidence>
<keyword evidence="1" id="KW-0723">Serine/threonine-protein kinase</keyword>
<evidence type="ECO:0000313" key="3">
    <source>
        <dbReference type="EMBL" id="NBI07721.1"/>
    </source>
</evidence>
<name>A0A845QZI1_9CLOT</name>
<keyword evidence="3" id="KW-0547">Nucleotide-binding</keyword>
<dbReference type="SUPFAM" id="SSF55874">
    <property type="entry name" value="ATPase domain of HSP90 chaperone/DNA topoisomerase II/histidine kinase"/>
    <property type="match status" value="1"/>
</dbReference>
<keyword evidence="4" id="KW-1185">Reference proteome</keyword>
<dbReference type="EMBL" id="QXXA01000014">
    <property type="protein sequence ID" value="NBI07721.1"/>
    <property type="molecule type" value="Genomic_DNA"/>
</dbReference>
<evidence type="ECO:0000256" key="1">
    <source>
        <dbReference type="ARBA" id="ARBA00022527"/>
    </source>
</evidence>
<dbReference type="InterPro" id="IPR003594">
    <property type="entry name" value="HATPase_dom"/>
</dbReference>
<accession>A0A845QZI1</accession>
<comment type="caution">
    <text evidence="3">The sequence shown here is derived from an EMBL/GenBank/DDBJ whole genome shotgun (WGS) entry which is preliminary data.</text>
</comment>
<dbReference type="Gene3D" id="3.30.565.10">
    <property type="entry name" value="Histidine kinase-like ATPase, C-terminal domain"/>
    <property type="match status" value="1"/>
</dbReference>
<keyword evidence="3" id="KW-0067">ATP-binding</keyword>
<dbReference type="PANTHER" id="PTHR35526">
    <property type="entry name" value="ANTI-SIGMA-F FACTOR RSBW-RELATED"/>
    <property type="match status" value="1"/>
</dbReference>
<dbReference type="AlphaFoldDB" id="A0A845QZI1"/>
<dbReference type="InterPro" id="IPR036890">
    <property type="entry name" value="HATPase_C_sf"/>
</dbReference>
<dbReference type="InterPro" id="IPR050267">
    <property type="entry name" value="Anti-sigma-factor_SerPK"/>
</dbReference>
<dbReference type="Proteomes" id="UP000467132">
    <property type="component" value="Unassembled WGS sequence"/>
</dbReference>
<feature type="domain" description="Histidine kinase/HSP90-like ATPase" evidence="2">
    <location>
        <begin position="18"/>
        <end position="122"/>
    </location>
</feature>
<dbReference type="GO" id="GO:0004674">
    <property type="term" value="F:protein serine/threonine kinase activity"/>
    <property type="evidence" value="ECO:0007669"/>
    <property type="project" value="UniProtKB-KW"/>
</dbReference>
<dbReference type="CDD" id="cd16936">
    <property type="entry name" value="HATPase_RsbW-like"/>
    <property type="match status" value="1"/>
</dbReference>
<evidence type="ECO:0000313" key="4">
    <source>
        <dbReference type="Proteomes" id="UP000467132"/>
    </source>
</evidence>
<dbReference type="GO" id="GO:0005524">
    <property type="term" value="F:ATP binding"/>
    <property type="evidence" value="ECO:0007669"/>
    <property type="project" value="UniProtKB-KW"/>
</dbReference>
<gene>
    <name evidence="3" type="ORF">D3Z33_12740</name>
</gene>
<sequence>MTLSYTIERSLESDLIAIKEDLMSIQSNLQSIIKDDSLLFEARLILDELICNGVRHGNRREKEKLVDLLIEISDKYLKIEVKDEGEGFIYNREEYNPLSLNTGGRGLKIVDGLSDEFYVKENKVIAIKYLQGDFGITNILR</sequence>
<keyword evidence="1" id="KW-0418">Kinase</keyword>
<dbReference type="Pfam" id="PF13581">
    <property type="entry name" value="HATPase_c_2"/>
    <property type="match status" value="1"/>
</dbReference>
<organism evidence="3 4">
    <name type="scientific">Senegalia massiliensis</name>
    <dbReference type="NCBI Taxonomy" id="1720316"/>
    <lineage>
        <taxon>Bacteria</taxon>
        <taxon>Bacillati</taxon>
        <taxon>Bacillota</taxon>
        <taxon>Clostridia</taxon>
        <taxon>Eubacteriales</taxon>
        <taxon>Clostridiaceae</taxon>
        <taxon>Senegalia</taxon>
    </lineage>
</organism>
<reference evidence="3 4" key="1">
    <citation type="submission" date="2018-08" db="EMBL/GenBank/DDBJ databases">
        <title>Murine metabolic-syndrome-specific gut microbial biobank.</title>
        <authorList>
            <person name="Liu C."/>
        </authorList>
    </citation>
    <scope>NUCLEOTIDE SEQUENCE [LARGE SCALE GENOMIC DNA]</scope>
    <source>
        <strain evidence="3 4">583</strain>
    </source>
</reference>